<dbReference type="CDD" id="cd00130">
    <property type="entry name" value="PAS"/>
    <property type="match status" value="1"/>
</dbReference>
<evidence type="ECO:0000259" key="2">
    <source>
        <dbReference type="PROSITE" id="PS50110"/>
    </source>
</evidence>
<dbReference type="Gene3D" id="3.40.50.2300">
    <property type="match status" value="1"/>
</dbReference>
<dbReference type="PROSITE" id="PS50113">
    <property type="entry name" value="PAC"/>
    <property type="match status" value="1"/>
</dbReference>
<dbReference type="PROSITE" id="PS50112">
    <property type="entry name" value="PAS"/>
    <property type="match status" value="1"/>
</dbReference>
<dbReference type="PROSITE" id="PS50110">
    <property type="entry name" value="RESPONSE_REGULATORY"/>
    <property type="match status" value="1"/>
</dbReference>
<evidence type="ECO:0000259" key="3">
    <source>
        <dbReference type="PROSITE" id="PS50112"/>
    </source>
</evidence>
<comment type="caution">
    <text evidence="6">The sequence shown here is derived from an EMBL/GenBank/DDBJ whole genome shotgun (WGS) entry which is preliminary data.</text>
</comment>
<name>A0A8J6NFC4_9BACT</name>
<reference evidence="6 7" key="1">
    <citation type="submission" date="2020-08" db="EMBL/GenBank/DDBJ databases">
        <title>Bridging the membrane lipid divide: bacteria of the FCB group superphylum have the potential to synthesize archaeal ether lipids.</title>
        <authorList>
            <person name="Villanueva L."/>
            <person name="Von Meijenfeldt F.A.B."/>
            <person name="Westbye A.B."/>
            <person name="Yadav S."/>
            <person name="Hopmans E.C."/>
            <person name="Dutilh B.E."/>
            <person name="Sinninghe Damste J.S."/>
        </authorList>
    </citation>
    <scope>NUCLEOTIDE SEQUENCE [LARGE SCALE GENOMIC DNA]</scope>
    <source>
        <strain evidence="6">NIOZ-UU47</strain>
    </source>
</reference>
<evidence type="ECO:0000313" key="6">
    <source>
        <dbReference type="EMBL" id="MBC8318702.1"/>
    </source>
</evidence>
<dbReference type="Gene3D" id="3.30.450.20">
    <property type="entry name" value="PAS domain"/>
    <property type="match status" value="2"/>
</dbReference>
<organism evidence="6 7">
    <name type="scientific">Candidatus Desulfobia pelagia</name>
    <dbReference type="NCBI Taxonomy" id="2841692"/>
    <lineage>
        <taxon>Bacteria</taxon>
        <taxon>Pseudomonadati</taxon>
        <taxon>Thermodesulfobacteriota</taxon>
        <taxon>Desulfobulbia</taxon>
        <taxon>Desulfobulbales</taxon>
        <taxon>Desulfobulbaceae</taxon>
        <taxon>Candidatus Desulfobia</taxon>
    </lineage>
</organism>
<dbReference type="NCBIfam" id="TIGR00254">
    <property type="entry name" value="GGDEF"/>
    <property type="match status" value="1"/>
</dbReference>
<dbReference type="Gene3D" id="3.30.70.270">
    <property type="match status" value="1"/>
</dbReference>
<feature type="modified residue" description="4-aspartylphosphate" evidence="1">
    <location>
        <position position="54"/>
    </location>
</feature>
<keyword evidence="1" id="KW-0597">Phosphoprotein</keyword>
<dbReference type="InterPro" id="IPR052155">
    <property type="entry name" value="Biofilm_reg_signaling"/>
</dbReference>
<dbReference type="Pfam" id="PF13426">
    <property type="entry name" value="PAS_9"/>
    <property type="match status" value="1"/>
</dbReference>
<dbReference type="InterPro" id="IPR035965">
    <property type="entry name" value="PAS-like_dom_sf"/>
</dbReference>
<dbReference type="InterPro" id="IPR000700">
    <property type="entry name" value="PAS-assoc_C"/>
</dbReference>
<gene>
    <name evidence="6" type="ORF">H8E41_12425</name>
</gene>
<dbReference type="SMART" id="SM00448">
    <property type="entry name" value="REC"/>
    <property type="match status" value="1"/>
</dbReference>
<feature type="domain" description="Response regulatory" evidence="2">
    <location>
        <begin position="5"/>
        <end position="120"/>
    </location>
</feature>
<dbReference type="Pfam" id="PF00072">
    <property type="entry name" value="Response_reg"/>
    <property type="match status" value="1"/>
</dbReference>
<feature type="domain" description="GGDEF" evidence="5">
    <location>
        <begin position="411"/>
        <end position="545"/>
    </location>
</feature>
<dbReference type="InterPro" id="IPR001789">
    <property type="entry name" value="Sig_transdc_resp-reg_receiver"/>
</dbReference>
<dbReference type="PROSITE" id="PS50887">
    <property type="entry name" value="GGDEF"/>
    <property type="match status" value="1"/>
</dbReference>
<dbReference type="SUPFAM" id="SSF55785">
    <property type="entry name" value="PYP-like sensor domain (PAS domain)"/>
    <property type="match status" value="2"/>
</dbReference>
<proteinExistence type="predicted"/>
<dbReference type="EMBL" id="JACNJZ010000180">
    <property type="protein sequence ID" value="MBC8318702.1"/>
    <property type="molecule type" value="Genomic_DNA"/>
</dbReference>
<dbReference type="SMART" id="SM00267">
    <property type="entry name" value="GGDEF"/>
    <property type="match status" value="1"/>
</dbReference>
<feature type="domain" description="PAC" evidence="4">
    <location>
        <begin position="328"/>
        <end position="379"/>
    </location>
</feature>
<evidence type="ECO:0000256" key="1">
    <source>
        <dbReference type="PROSITE-ProRule" id="PRU00169"/>
    </source>
</evidence>
<evidence type="ECO:0000259" key="5">
    <source>
        <dbReference type="PROSITE" id="PS50887"/>
    </source>
</evidence>
<dbReference type="GO" id="GO:0000160">
    <property type="term" value="P:phosphorelay signal transduction system"/>
    <property type="evidence" value="ECO:0007669"/>
    <property type="project" value="InterPro"/>
</dbReference>
<dbReference type="CDD" id="cd00156">
    <property type="entry name" value="REC"/>
    <property type="match status" value="1"/>
</dbReference>
<dbReference type="SMART" id="SM00091">
    <property type="entry name" value="PAS"/>
    <property type="match status" value="2"/>
</dbReference>
<dbReference type="InterPro" id="IPR000014">
    <property type="entry name" value="PAS"/>
</dbReference>
<protein>
    <submittedName>
        <fullName evidence="6">Diguanylate cyclase</fullName>
    </submittedName>
</protein>
<dbReference type="Pfam" id="PF00990">
    <property type="entry name" value="GGDEF"/>
    <property type="match status" value="1"/>
</dbReference>
<dbReference type="InterPro" id="IPR043128">
    <property type="entry name" value="Rev_trsase/Diguanyl_cyclase"/>
</dbReference>
<accession>A0A8J6NFC4</accession>
<dbReference type="AlphaFoldDB" id="A0A8J6NFC4"/>
<evidence type="ECO:0000259" key="4">
    <source>
        <dbReference type="PROSITE" id="PS50113"/>
    </source>
</evidence>
<dbReference type="Proteomes" id="UP000614424">
    <property type="component" value="Unassembled WGS sequence"/>
</dbReference>
<dbReference type="SUPFAM" id="SSF55073">
    <property type="entry name" value="Nucleotide cyclase"/>
    <property type="match status" value="1"/>
</dbReference>
<dbReference type="PANTHER" id="PTHR44757:SF2">
    <property type="entry name" value="BIOFILM ARCHITECTURE MAINTENANCE PROTEIN MBAA"/>
    <property type="match status" value="1"/>
</dbReference>
<dbReference type="InterPro" id="IPR000160">
    <property type="entry name" value="GGDEF_dom"/>
</dbReference>
<dbReference type="CDD" id="cd01949">
    <property type="entry name" value="GGDEF"/>
    <property type="match status" value="1"/>
</dbReference>
<dbReference type="InterPro" id="IPR029787">
    <property type="entry name" value="Nucleotide_cyclase"/>
</dbReference>
<dbReference type="InterPro" id="IPR011006">
    <property type="entry name" value="CheY-like_superfamily"/>
</dbReference>
<sequence>MKIKKILIVDNDPVFLKLMSTFLEKRRYEVRAAYDGITALAVLKDFDPDLIFSDWIMQNIGGEKLCKMLRNSQEYDETYIVVISSTIRENKINVKKLGINACIAKGPFKETSKCIEGLLNDFERGQKVIEQPVGIENLYKRQLTQELLTIIKNKDVALDNIKEGILEITDKNRVVYTNKFATEMLCVPEYSLLSANIYDVLGKVVEEVRDSKIYRVNNKYISVNFYSINKSNKTSIVVIHDITEQKKYEEGLKESEERYRDLFENSTDLIQCFSADGSFIYVNNSWKETLGYSDEEIDDLNVFHLIKPDCIDECMKKFTRIMSGEQIDHIETIFIGKDGREILLEGNVNCKFEGGLPVSTRGIFRDITKRKELEEKLHNLSITDELTGILNRRGFIAMAEKQLNIAERHKKKLYFLYADLDSLKKINDVHGHKAGDEAIQASADVLSKTFRKSDIIGRLGGDEFSVLQVETPQRQDIQHTLDRLQKNIDDYNAKHSKNDCILSLSVGTAEYDPDCPLSLDELMSRADRLMYEAKKKKNEPSRYEELSVV</sequence>
<feature type="domain" description="PAS" evidence="3">
    <location>
        <begin position="255"/>
        <end position="325"/>
    </location>
</feature>
<evidence type="ECO:0000313" key="7">
    <source>
        <dbReference type="Proteomes" id="UP000614424"/>
    </source>
</evidence>
<dbReference type="NCBIfam" id="TIGR00229">
    <property type="entry name" value="sensory_box"/>
    <property type="match status" value="1"/>
</dbReference>
<dbReference type="SUPFAM" id="SSF52172">
    <property type="entry name" value="CheY-like"/>
    <property type="match status" value="1"/>
</dbReference>
<dbReference type="PANTHER" id="PTHR44757">
    <property type="entry name" value="DIGUANYLATE CYCLASE DGCP"/>
    <property type="match status" value="1"/>
</dbReference>